<dbReference type="EMBL" id="BARW01037750">
    <property type="protein sequence ID" value="GAJ17809.1"/>
    <property type="molecule type" value="Genomic_DNA"/>
</dbReference>
<comment type="caution">
    <text evidence="1">The sequence shown here is derived from an EMBL/GenBank/DDBJ whole genome shotgun (WGS) entry which is preliminary data.</text>
</comment>
<sequence length="188" mass="21478">VKGGIYLREAHLIPIIKPGDEMALASVILSSIRLIKEFRRMIFSDTKISKGGHIFVYNEVIFSQFPNSRVDGLLLTVRGGVIKDAAIFEMKNGTNDLDQEQIERYKKIAESYNIPKLITVSNQFVSEPTQCPVDVKPSKQVELYHFSWSYLLTLAHILLFDNELNIKDKNQVEIMREVVKYLESDKSG</sequence>
<feature type="non-terminal residue" evidence="1">
    <location>
        <position position="1"/>
    </location>
</feature>
<name>X1UJW4_9ZZZZ</name>
<protein>
    <submittedName>
        <fullName evidence="1">Uncharacterized protein</fullName>
    </submittedName>
</protein>
<organism evidence="1">
    <name type="scientific">marine sediment metagenome</name>
    <dbReference type="NCBI Taxonomy" id="412755"/>
    <lineage>
        <taxon>unclassified sequences</taxon>
        <taxon>metagenomes</taxon>
        <taxon>ecological metagenomes</taxon>
    </lineage>
</organism>
<dbReference type="AlphaFoldDB" id="X1UJW4"/>
<accession>X1UJW4</accession>
<feature type="non-terminal residue" evidence="1">
    <location>
        <position position="188"/>
    </location>
</feature>
<evidence type="ECO:0000313" key="1">
    <source>
        <dbReference type="EMBL" id="GAJ17809.1"/>
    </source>
</evidence>
<reference evidence="1" key="1">
    <citation type="journal article" date="2014" name="Front. Microbiol.">
        <title>High frequency of phylogenetically diverse reductive dehalogenase-homologous genes in deep subseafloor sedimentary metagenomes.</title>
        <authorList>
            <person name="Kawai M."/>
            <person name="Futagami T."/>
            <person name="Toyoda A."/>
            <person name="Takaki Y."/>
            <person name="Nishi S."/>
            <person name="Hori S."/>
            <person name="Arai W."/>
            <person name="Tsubouchi T."/>
            <person name="Morono Y."/>
            <person name="Uchiyama I."/>
            <person name="Ito T."/>
            <person name="Fujiyama A."/>
            <person name="Inagaki F."/>
            <person name="Takami H."/>
        </authorList>
    </citation>
    <scope>NUCLEOTIDE SEQUENCE</scope>
    <source>
        <strain evidence="1">Expedition CK06-06</strain>
    </source>
</reference>
<proteinExistence type="predicted"/>
<gene>
    <name evidence="1" type="ORF">S12H4_58187</name>
</gene>